<gene>
    <name evidence="2" type="ORF">DY000_02034202</name>
</gene>
<proteinExistence type="predicted"/>
<comment type="caution">
    <text evidence="2">The sequence shown here is derived from an EMBL/GenBank/DDBJ whole genome shotgun (WGS) entry which is preliminary data.</text>
</comment>
<keyword evidence="1" id="KW-0812">Transmembrane</keyword>
<keyword evidence="1" id="KW-0472">Membrane</keyword>
<dbReference type="Proteomes" id="UP000266723">
    <property type="component" value="Unassembled WGS sequence"/>
</dbReference>
<feature type="transmembrane region" description="Helical" evidence="1">
    <location>
        <begin position="96"/>
        <end position="116"/>
    </location>
</feature>
<name>A0ABQ7DRG6_BRACR</name>
<evidence type="ECO:0000313" key="3">
    <source>
        <dbReference type="Proteomes" id="UP000266723"/>
    </source>
</evidence>
<sequence>MKHWINKWFLEHQCDASTSLSKKKKKTLVADLVGWSAASSAPVRPLPSLLSSFSPLLSLPLLASLLGVLRACATAVPDLVLSLSELRRSVEEEWISVSFLCFLYLLFSAWARRLAWLKALLGFSRRWRSGVSLRVLVRYGFSVAVSVRGGESSALSTTASSFGGGTFRACLFQGHGLGLPPVHFDSRWCLICGGSWWFLLQIKLDLV</sequence>
<organism evidence="2 3">
    <name type="scientific">Brassica cretica</name>
    <name type="common">Mustard</name>
    <dbReference type="NCBI Taxonomy" id="69181"/>
    <lineage>
        <taxon>Eukaryota</taxon>
        <taxon>Viridiplantae</taxon>
        <taxon>Streptophyta</taxon>
        <taxon>Embryophyta</taxon>
        <taxon>Tracheophyta</taxon>
        <taxon>Spermatophyta</taxon>
        <taxon>Magnoliopsida</taxon>
        <taxon>eudicotyledons</taxon>
        <taxon>Gunneridae</taxon>
        <taxon>Pentapetalae</taxon>
        <taxon>rosids</taxon>
        <taxon>malvids</taxon>
        <taxon>Brassicales</taxon>
        <taxon>Brassicaceae</taxon>
        <taxon>Brassiceae</taxon>
        <taxon>Brassica</taxon>
    </lineage>
</organism>
<evidence type="ECO:0000256" key="1">
    <source>
        <dbReference type="SAM" id="Phobius"/>
    </source>
</evidence>
<dbReference type="EMBL" id="QGKV02000649">
    <property type="protein sequence ID" value="KAF3579940.1"/>
    <property type="molecule type" value="Genomic_DNA"/>
</dbReference>
<keyword evidence="1" id="KW-1133">Transmembrane helix</keyword>
<evidence type="ECO:0000313" key="2">
    <source>
        <dbReference type="EMBL" id="KAF3579940.1"/>
    </source>
</evidence>
<keyword evidence="3" id="KW-1185">Reference proteome</keyword>
<accession>A0ABQ7DRG6</accession>
<protein>
    <submittedName>
        <fullName evidence="2">Uncharacterized protein</fullName>
    </submittedName>
</protein>
<reference evidence="2 3" key="1">
    <citation type="journal article" date="2020" name="BMC Genomics">
        <title>Intraspecific diversification of the crop wild relative Brassica cretica Lam. using demographic model selection.</title>
        <authorList>
            <person name="Kioukis A."/>
            <person name="Michalopoulou V.A."/>
            <person name="Briers L."/>
            <person name="Pirintsos S."/>
            <person name="Studholme D.J."/>
            <person name="Pavlidis P."/>
            <person name="Sarris P.F."/>
        </authorList>
    </citation>
    <scope>NUCLEOTIDE SEQUENCE [LARGE SCALE GENOMIC DNA]</scope>
    <source>
        <strain evidence="3">cv. PFS-1207/04</strain>
    </source>
</reference>